<dbReference type="SUPFAM" id="SSF53474">
    <property type="entry name" value="alpha/beta-Hydrolases"/>
    <property type="match status" value="1"/>
</dbReference>
<comment type="caution">
    <text evidence="1">The sequence shown here is derived from an EMBL/GenBank/DDBJ whole genome shotgun (WGS) entry which is preliminary data.</text>
</comment>
<name>A0A2X0JC16_9ACTN</name>
<evidence type="ECO:0000313" key="2">
    <source>
        <dbReference type="Proteomes" id="UP000248889"/>
    </source>
</evidence>
<organism evidence="1 2">
    <name type="scientific">Streptacidiphilus pinicola</name>
    <dbReference type="NCBI Taxonomy" id="2219663"/>
    <lineage>
        <taxon>Bacteria</taxon>
        <taxon>Bacillati</taxon>
        <taxon>Actinomycetota</taxon>
        <taxon>Actinomycetes</taxon>
        <taxon>Kitasatosporales</taxon>
        <taxon>Streptomycetaceae</taxon>
        <taxon>Streptacidiphilus</taxon>
    </lineage>
</organism>
<sequence length="240" mass="26303">MSLVVDFKEFSAKTTLFAALSAAYPDRPLHRIDAVAAVSRFGTELQEVAARCVDELVAEDRAPEVVFGYCSAAGLALHIAAGLEARGLRRPPVILVEPSWLTPELVRRDVDALSGSEFGTYQGPADLSSIMPELRGPLERKLRDEGVDEEEIDLCVDIMAERLRAWFTFLVAAESADVPTEVIPVGVMLADDGARFPHPAWPEGSVRIEYLAGRSGELLGRLESMETLELLWQRACAIPR</sequence>
<proteinExistence type="predicted"/>
<evidence type="ECO:0000313" key="1">
    <source>
        <dbReference type="EMBL" id="RAG85118.1"/>
    </source>
</evidence>
<reference evidence="1 2" key="1">
    <citation type="submission" date="2018-06" db="EMBL/GenBank/DDBJ databases">
        <title>Streptacidiphilus pinicola sp. nov., isolated from pine grove soil.</title>
        <authorList>
            <person name="Roh S.G."/>
            <person name="Park S."/>
            <person name="Kim M.-K."/>
            <person name="Yun B.-R."/>
            <person name="Park J."/>
            <person name="Kim M.J."/>
            <person name="Kim Y.S."/>
            <person name="Kim S.B."/>
        </authorList>
    </citation>
    <scope>NUCLEOTIDE SEQUENCE [LARGE SCALE GENOMIC DNA]</scope>
    <source>
        <strain evidence="1 2">MMS16-CNU450</strain>
    </source>
</reference>
<dbReference type="OrthoDB" id="5185419at2"/>
<dbReference type="AlphaFoldDB" id="A0A2X0JC16"/>
<protein>
    <recommendedName>
        <fullName evidence="3">Thioesterase domain-containing protein</fullName>
    </recommendedName>
</protein>
<gene>
    <name evidence="1" type="ORF">DN069_13395</name>
</gene>
<dbReference type="Proteomes" id="UP000248889">
    <property type="component" value="Unassembled WGS sequence"/>
</dbReference>
<dbReference type="InterPro" id="IPR029058">
    <property type="entry name" value="AB_hydrolase_fold"/>
</dbReference>
<dbReference type="Gene3D" id="3.40.50.1820">
    <property type="entry name" value="alpha/beta hydrolase"/>
    <property type="match status" value="1"/>
</dbReference>
<keyword evidence="2" id="KW-1185">Reference proteome</keyword>
<dbReference type="EMBL" id="QKYN01000051">
    <property type="protein sequence ID" value="RAG85118.1"/>
    <property type="molecule type" value="Genomic_DNA"/>
</dbReference>
<evidence type="ECO:0008006" key="3">
    <source>
        <dbReference type="Google" id="ProtNLM"/>
    </source>
</evidence>
<accession>A0A2X0JC16</accession>